<sequence length="253" mass="25706">MDATRQPPRSDRYGADMPMTALFLACLTGTLGLLATGHVRGRLAGGAHRRPEDPPSPVPRFGWLPWVAAVGVAVPAALGAPLLQAAAEGHRPGLPVVLLGCLGVMAVVAGATASAIDLDVHRLPDRLTLPAAATCLLVLVGVAAADGAWDDLRRAVLAAMTLGVGYCTLSFLTAGGIGLGDAKLALSIGLFTGWLGWGPFLLAAWGAFAVGALVAVVLMVAGRATRATQLPFGPSMVCAAWATWVLTLAPVPG</sequence>
<keyword evidence="2" id="KW-0812">Transmembrane</keyword>
<dbReference type="EMBL" id="CP001686">
    <property type="protein sequence ID" value="ACV05835.1"/>
    <property type="molecule type" value="Genomic_DNA"/>
</dbReference>
<accession>C7NF11</accession>
<dbReference type="InterPro" id="IPR050882">
    <property type="entry name" value="Prepilin_peptidase/N-MTase"/>
</dbReference>
<proteinExistence type="inferred from homology"/>
<feature type="transmembrane region" description="Helical" evidence="2">
    <location>
        <begin position="156"/>
        <end position="180"/>
    </location>
</feature>
<dbReference type="eggNOG" id="COG1989">
    <property type="taxonomic scope" value="Bacteria"/>
</dbReference>
<dbReference type="Gene3D" id="1.20.120.1220">
    <property type="match status" value="1"/>
</dbReference>
<protein>
    <submittedName>
        <fullName evidence="4">Prepilin signal peptidase PulO-like peptidase</fullName>
    </submittedName>
</protein>
<evidence type="ECO:0000256" key="1">
    <source>
        <dbReference type="ARBA" id="ARBA00005801"/>
    </source>
</evidence>
<dbReference type="HOGENOM" id="CLU_057101_2_1_11"/>
<evidence type="ECO:0000259" key="3">
    <source>
        <dbReference type="Pfam" id="PF01478"/>
    </source>
</evidence>
<dbReference type="GO" id="GO:0006465">
    <property type="term" value="P:signal peptide processing"/>
    <property type="evidence" value="ECO:0007669"/>
    <property type="project" value="TreeGrafter"/>
</dbReference>
<reference evidence="4 5" key="1">
    <citation type="journal article" date="2009" name="Stand. Genomic Sci.">
        <title>Complete genome sequence of Kytococcus sedentarius type strain (541).</title>
        <authorList>
            <person name="Sims D."/>
            <person name="Brettin T."/>
            <person name="Detter J.C."/>
            <person name="Han C."/>
            <person name="Lapidus A."/>
            <person name="Copeland A."/>
            <person name="Glavina Del Rio T."/>
            <person name="Nolan M."/>
            <person name="Chen F."/>
            <person name="Lucas S."/>
            <person name="Tice H."/>
            <person name="Cheng J.F."/>
            <person name="Bruce D."/>
            <person name="Goodwin L."/>
            <person name="Pitluck S."/>
            <person name="Ovchinnikova G."/>
            <person name="Pati A."/>
            <person name="Ivanova N."/>
            <person name="Mavrommatis K."/>
            <person name="Chen A."/>
            <person name="Palaniappan K."/>
            <person name="D'haeseleer P."/>
            <person name="Chain P."/>
            <person name="Bristow J."/>
            <person name="Eisen J.A."/>
            <person name="Markowitz V."/>
            <person name="Hugenholtz P."/>
            <person name="Schneider S."/>
            <person name="Goker M."/>
            <person name="Pukall R."/>
            <person name="Kyrpides N.C."/>
            <person name="Klenk H.P."/>
        </authorList>
    </citation>
    <scope>NUCLEOTIDE SEQUENCE [LARGE SCALE GENOMIC DNA]</scope>
    <source>
        <strain evidence="5">ATCC 14392 / DSM 20547 / JCM 11482 / CCUG 33030 / NBRC 15357 / NCTC 11040 / CCM 314 / 541</strain>
    </source>
</reference>
<keyword evidence="2" id="KW-0472">Membrane</keyword>
<dbReference type="STRING" id="478801.Ksed_07790"/>
<comment type="similarity">
    <text evidence="1">Belongs to the peptidase A24 family.</text>
</comment>
<gene>
    <name evidence="4" type="ordered locus">Ksed_07790</name>
</gene>
<dbReference type="InterPro" id="IPR000045">
    <property type="entry name" value="Prepilin_IV_endopep_pep"/>
</dbReference>
<dbReference type="PANTHER" id="PTHR30487:SF0">
    <property type="entry name" value="PREPILIN LEADER PEPTIDASE_N-METHYLTRANSFERASE-RELATED"/>
    <property type="match status" value="1"/>
</dbReference>
<feature type="domain" description="Prepilin type IV endopeptidase peptidase" evidence="3">
    <location>
        <begin position="109"/>
        <end position="213"/>
    </location>
</feature>
<dbReference type="Pfam" id="PF01478">
    <property type="entry name" value="Peptidase_A24"/>
    <property type="match status" value="1"/>
</dbReference>
<keyword evidence="2" id="KW-1133">Transmembrane helix</keyword>
<evidence type="ECO:0000313" key="5">
    <source>
        <dbReference type="Proteomes" id="UP000006666"/>
    </source>
</evidence>
<dbReference type="AlphaFoldDB" id="C7NF11"/>
<feature type="transmembrane region" description="Helical" evidence="2">
    <location>
        <begin position="232"/>
        <end position="251"/>
    </location>
</feature>
<feature type="transmembrane region" description="Helical" evidence="2">
    <location>
        <begin position="95"/>
        <end position="116"/>
    </location>
</feature>
<evidence type="ECO:0000256" key="2">
    <source>
        <dbReference type="SAM" id="Phobius"/>
    </source>
</evidence>
<dbReference type="Proteomes" id="UP000006666">
    <property type="component" value="Chromosome"/>
</dbReference>
<feature type="transmembrane region" description="Helical" evidence="2">
    <location>
        <begin position="128"/>
        <end position="149"/>
    </location>
</feature>
<dbReference type="GO" id="GO:0004190">
    <property type="term" value="F:aspartic-type endopeptidase activity"/>
    <property type="evidence" value="ECO:0007669"/>
    <property type="project" value="InterPro"/>
</dbReference>
<feature type="transmembrane region" description="Helical" evidence="2">
    <location>
        <begin position="63"/>
        <end position="83"/>
    </location>
</feature>
<feature type="transmembrane region" description="Helical" evidence="2">
    <location>
        <begin position="21"/>
        <end position="43"/>
    </location>
</feature>
<feature type="transmembrane region" description="Helical" evidence="2">
    <location>
        <begin position="200"/>
        <end position="220"/>
    </location>
</feature>
<organism evidence="4 5">
    <name type="scientific">Kytococcus sedentarius (strain ATCC 14392 / DSM 20547 / JCM 11482 / CCUG 33030 / NBRC 15357 / NCTC 11040 / CCM 314 / 541)</name>
    <name type="common">Micrococcus sedentarius</name>
    <dbReference type="NCBI Taxonomy" id="478801"/>
    <lineage>
        <taxon>Bacteria</taxon>
        <taxon>Bacillati</taxon>
        <taxon>Actinomycetota</taxon>
        <taxon>Actinomycetes</taxon>
        <taxon>Micrococcales</taxon>
        <taxon>Kytococcaceae</taxon>
        <taxon>Kytococcus</taxon>
    </lineage>
</organism>
<dbReference type="GO" id="GO:0005886">
    <property type="term" value="C:plasma membrane"/>
    <property type="evidence" value="ECO:0007669"/>
    <property type="project" value="TreeGrafter"/>
</dbReference>
<evidence type="ECO:0000313" key="4">
    <source>
        <dbReference type="EMBL" id="ACV05835.1"/>
    </source>
</evidence>
<keyword evidence="5" id="KW-1185">Reference proteome</keyword>
<dbReference type="KEGG" id="kse:Ksed_07790"/>
<dbReference type="PANTHER" id="PTHR30487">
    <property type="entry name" value="TYPE 4 PREPILIN-LIKE PROTEINS LEADER PEPTIDE-PROCESSING ENZYME"/>
    <property type="match status" value="1"/>
</dbReference>
<name>C7NF11_KYTSD</name>